<evidence type="ECO:0000256" key="8">
    <source>
        <dbReference type="ARBA" id="ARBA00049204"/>
    </source>
</evidence>
<evidence type="ECO:0000256" key="10">
    <source>
        <dbReference type="SAM" id="SignalP"/>
    </source>
</evidence>
<comment type="caution">
    <text evidence="12">The sequence shown here is derived from an EMBL/GenBank/DDBJ whole genome shotgun (WGS) entry which is preliminary data.</text>
</comment>
<dbReference type="GO" id="GO:0005507">
    <property type="term" value="F:copper ion binding"/>
    <property type="evidence" value="ECO:0007669"/>
    <property type="project" value="InterPro"/>
</dbReference>
<evidence type="ECO:0000256" key="2">
    <source>
        <dbReference type="ARBA" id="ARBA00022723"/>
    </source>
</evidence>
<evidence type="ECO:0000256" key="5">
    <source>
        <dbReference type="ARBA" id="ARBA00023002"/>
    </source>
</evidence>
<evidence type="ECO:0000256" key="6">
    <source>
        <dbReference type="ARBA" id="ARBA00023008"/>
    </source>
</evidence>
<evidence type="ECO:0000313" key="13">
    <source>
        <dbReference type="Proteomes" id="UP000663846"/>
    </source>
</evidence>
<keyword evidence="10" id="KW-0732">Signal</keyword>
<dbReference type="GO" id="GO:0004784">
    <property type="term" value="F:superoxide dismutase activity"/>
    <property type="evidence" value="ECO:0007669"/>
    <property type="project" value="UniProtKB-EC"/>
</dbReference>
<keyword evidence="5 9" id="KW-0560">Oxidoreductase</keyword>
<gene>
    <name evidence="12" type="ORF">RDB_LOCUS138412</name>
</gene>
<dbReference type="PROSITE" id="PS00087">
    <property type="entry name" value="SOD_CU_ZN_1"/>
    <property type="match status" value="1"/>
</dbReference>
<dbReference type="CDD" id="cd00305">
    <property type="entry name" value="Cu-Zn_Superoxide_Dismutase"/>
    <property type="match status" value="1"/>
</dbReference>
<dbReference type="EMBL" id="CAJMWS010000469">
    <property type="protein sequence ID" value="CAE6446083.1"/>
    <property type="molecule type" value="Genomic_DNA"/>
</dbReference>
<protein>
    <recommendedName>
        <fullName evidence="9">Superoxide dismutase [Cu-Zn]</fullName>
        <ecNumber evidence="9">1.15.1.1</ecNumber>
    </recommendedName>
</protein>
<feature type="signal peptide" evidence="10">
    <location>
        <begin position="1"/>
        <end position="19"/>
    </location>
</feature>
<feature type="domain" description="Superoxide dismutase copper/zinc binding" evidence="11">
    <location>
        <begin position="40"/>
        <end position="171"/>
    </location>
</feature>
<proteinExistence type="inferred from homology"/>
<keyword evidence="7" id="KW-1015">Disulfide bond</keyword>
<comment type="catalytic activity">
    <reaction evidence="8 9">
        <text>2 superoxide + 2 H(+) = H2O2 + O2</text>
        <dbReference type="Rhea" id="RHEA:20696"/>
        <dbReference type="ChEBI" id="CHEBI:15378"/>
        <dbReference type="ChEBI" id="CHEBI:15379"/>
        <dbReference type="ChEBI" id="CHEBI:16240"/>
        <dbReference type="ChEBI" id="CHEBI:18421"/>
        <dbReference type="EC" id="1.15.1.1"/>
    </reaction>
</comment>
<dbReference type="PANTHER" id="PTHR10003">
    <property type="entry name" value="SUPEROXIDE DISMUTASE CU-ZN -RELATED"/>
    <property type="match status" value="1"/>
</dbReference>
<dbReference type="EC" id="1.15.1.1" evidence="9"/>
<evidence type="ECO:0000256" key="4">
    <source>
        <dbReference type="ARBA" id="ARBA00022862"/>
    </source>
</evidence>
<accession>A0A8H3B2M9</accession>
<comment type="cofactor">
    <cofactor evidence="9">
        <name>Zn(2+)</name>
        <dbReference type="ChEBI" id="CHEBI:29105"/>
    </cofactor>
    <text evidence="9">Binds 1 zinc ion per subunit.</text>
</comment>
<dbReference type="Pfam" id="PF00080">
    <property type="entry name" value="Sod_Cu"/>
    <property type="match status" value="1"/>
</dbReference>
<evidence type="ECO:0000256" key="9">
    <source>
        <dbReference type="RuleBase" id="RU000393"/>
    </source>
</evidence>
<dbReference type="Proteomes" id="UP000663846">
    <property type="component" value="Unassembled WGS sequence"/>
</dbReference>
<dbReference type="Gene3D" id="2.60.40.200">
    <property type="entry name" value="Superoxide dismutase, copper/zinc binding domain"/>
    <property type="match status" value="1"/>
</dbReference>
<dbReference type="InterPro" id="IPR018152">
    <property type="entry name" value="SOD_Cu/Zn_BS"/>
</dbReference>
<dbReference type="InterPro" id="IPR024134">
    <property type="entry name" value="SOD_Cu/Zn_/chaperone"/>
</dbReference>
<feature type="chain" id="PRO_5034141660" description="Superoxide dismutase [Cu-Zn]" evidence="10">
    <location>
        <begin position="20"/>
        <end position="179"/>
    </location>
</feature>
<evidence type="ECO:0000256" key="1">
    <source>
        <dbReference type="ARBA" id="ARBA00010457"/>
    </source>
</evidence>
<dbReference type="PRINTS" id="PR00068">
    <property type="entry name" value="CUZNDISMTASE"/>
</dbReference>
<comment type="function">
    <text evidence="9">Destroys radicals which are normally produced within the cells and which are toxic to biological systems.</text>
</comment>
<organism evidence="12 13">
    <name type="scientific">Rhizoctonia solani</name>
    <dbReference type="NCBI Taxonomy" id="456999"/>
    <lineage>
        <taxon>Eukaryota</taxon>
        <taxon>Fungi</taxon>
        <taxon>Dikarya</taxon>
        <taxon>Basidiomycota</taxon>
        <taxon>Agaricomycotina</taxon>
        <taxon>Agaricomycetes</taxon>
        <taxon>Cantharellales</taxon>
        <taxon>Ceratobasidiaceae</taxon>
        <taxon>Rhizoctonia</taxon>
    </lineage>
</organism>
<sequence>MLRLLTIIAASTLLPLVACGPKARVIMHKAGNFNSGSPGWLEFEDIGNGVIHLYGRITGLSAGKHGIHVHEFGDLTGGCASAGAHFNPEQKNHGGPQATERHVGDLGNIEAGSGGEAMVDIYDRIISFSGNNSIIGRSLVIHDGEDDLGQGGFIDSLTTGHAGPRFACGTISLANTTTP</sequence>
<keyword evidence="3 9" id="KW-0862">Zinc</keyword>
<dbReference type="InterPro" id="IPR036423">
    <property type="entry name" value="SOD-like_Cu/Zn_dom_sf"/>
</dbReference>
<dbReference type="PROSITE" id="PS00332">
    <property type="entry name" value="SOD_CU_ZN_2"/>
    <property type="match status" value="1"/>
</dbReference>
<dbReference type="FunFam" id="2.60.40.200:FF:000003">
    <property type="entry name" value="Superoxide dismutase [Cu-Zn], chloroplastic"/>
    <property type="match status" value="1"/>
</dbReference>
<keyword evidence="2 9" id="KW-0479">Metal-binding</keyword>
<dbReference type="AlphaFoldDB" id="A0A8H3B2M9"/>
<name>A0A8H3B2M9_9AGAM</name>
<reference evidence="12" key="1">
    <citation type="submission" date="2021-01" db="EMBL/GenBank/DDBJ databases">
        <authorList>
            <person name="Kaushik A."/>
        </authorList>
    </citation>
    <scope>NUCLEOTIDE SEQUENCE</scope>
    <source>
        <strain evidence="12">AG1-1C</strain>
    </source>
</reference>
<evidence type="ECO:0000313" key="12">
    <source>
        <dbReference type="EMBL" id="CAE6446083.1"/>
    </source>
</evidence>
<keyword evidence="4" id="KW-0049">Antioxidant</keyword>
<evidence type="ECO:0000256" key="3">
    <source>
        <dbReference type="ARBA" id="ARBA00022833"/>
    </source>
</evidence>
<evidence type="ECO:0000256" key="7">
    <source>
        <dbReference type="ARBA" id="ARBA00023157"/>
    </source>
</evidence>
<dbReference type="SUPFAM" id="SSF49329">
    <property type="entry name" value="Cu,Zn superoxide dismutase-like"/>
    <property type="match status" value="1"/>
</dbReference>
<dbReference type="InterPro" id="IPR001424">
    <property type="entry name" value="SOD_Cu_Zn_dom"/>
</dbReference>
<evidence type="ECO:0000259" key="11">
    <source>
        <dbReference type="Pfam" id="PF00080"/>
    </source>
</evidence>
<comment type="cofactor">
    <cofactor evidence="9">
        <name>Cu cation</name>
        <dbReference type="ChEBI" id="CHEBI:23378"/>
    </cofactor>
    <text evidence="9">Binds 1 copper ion per subunit.</text>
</comment>
<comment type="similarity">
    <text evidence="1 9">Belongs to the Cu-Zn superoxide dismutase family.</text>
</comment>
<keyword evidence="6 9" id="KW-0186">Copper</keyword>